<evidence type="ECO:0000256" key="5">
    <source>
        <dbReference type="ARBA" id="ARBA00023284"/>
    </source>
</evidence>
<evidence type="ECO:0000256" key="1">
    <source>
        <dbReference type="ARBA" id="ARBA00008987"/>
    </source>
</evidence>
<dbReference type="PROSITE" id="PS51352">
    <property type="entry name" value="THIOREDOXIN_2"/>
    <property type="match status" value="1"/>
</dbReference>
<comment type="caution">
    <text evidence="9">The sequence shown here is derived from an EMBL/GenBank/DDBJ whole genome shotgun (WGS) entry which is preliminary data.</text>
</comment>
<evidence type="ECO:0000313" key="9">
    <source>
        <dbReference type="EMBL" id="MBP1926320.1"/>
    </source>
</evidence>
<dbReference type="Gene3D" id="3.40.30.10">
    <property type="entry name" value="Glutaredoxin"/>
    <property type="match status" value="1"/>
</dbReference>
<evidence type="ECO:0000256" key="7">
    <source>
        <dbReference type="PIRNR" id="PIRNR000077"/>
    </source>
</evidence>
<evidence type="ECO:0000256" key="3">
    <source>
        <dbReference type="ARBA" id="ARBA00022982"/>
    </source>
</evidence>
<organism evidence="9 10">
    <name type="scientific">Sedimentibacter acidaminivorans</name>
    <dbReference type="NCBI Taxonomy" id="913099"/>
    <lineage>
        <taxon>Bacteria</taxon>
        <taxon>Bacillati</taxon>
        <taxon>Bacillota</taxon>
        <taxon>Tissierellia</taxon>
        <taxon>Sedimentibacter</taxon>
    </lineage>
</organism>
<keyword evidence="4" id="KW-1015">Disulfide bond</keyword>
<protein>
    <recommendedName>
        <fullName evidence="6 7">Thioredoxin</fullName>
    </recommendedName>
</protein>
<gene>
    <name evidence="9" type="ORF">J2Z76_002185</name>
</gene>
<dbReference type="InterPro" id="IPR036249">
    <property type="entry name" value="Thioredoxin-like_sf"/>
</dbReference>
<evidence type="ECO:0000256" key="4">
    <source>
        <dbReference type="ARBA" id="ARBA00023157"/>
    </source>
</evidence>
<name>A0ABS4GF44_9FIRM</name>
<keyword evidence="3" id="KW-0249">Electron transport</keyword>
<reference evidence="9 10" key="1">
    <citation type="submission" date="2021-03" db="EMBL/GenBank/DDBJ databases">
        <title>Genomic Encyclopedia of Type Strains, Phase IV (KMG-IV): sequencing the most valuable type-strain genomes for metagenomic binning, comparative biology and taxonomic classification.</title>
        <authorList>
            <person name="Goeker M."/>
        </authorList>
    </citation>
    <scope>NUCLEOTIDE SEQUENCE [LARGE SCALE GENOMIC DNA]</scope>
    <source>
        <strain evidence="9 10">DSM 24004</strain>
    </source>
</reference>
<dbReference type="PANTHER" id="PTHR45663">
    <property type="entry name" value="GEO12009P1"/>
    <property type="match status" value="1"/>
</dbReference>
<dbReference type="PIRSF" id="PIRSF000077">
    <property type="entry name" value="Thioredoxin"/>
    <property type="match status" value="1"/>
</dbReference>
<accession>A0ABS4GF44</accession>
<dbReference type="Pfam" id="PF00085">
    <property type="entry name" value="Thioredoxin"/>
    <property type="match status" value="1"/>
</dbReference>
<dbReference type="InterPro" id="IPR005746">
    <property type="entry name" value="Thioredoxin"/>
</dbReference>
<keyword evidence="2" id="KW-0813">Transport</keyword>
<dbReference type="PANTHER" id="PTHR45663:SF11">
    <property type="entry name" value="GEO12009P1"/>
    <property type="match status" value="1"/>
</dbReference>
<comment type="similarity">
    <text evidence="1 7">Belongs to the thioredoxin family.</text>
</comment>
<dbReference type="SUPFAM" id="SSF52833">
    <property type="entry name" value="Thioredoxin-like"/>
    <property type="match status" value="1"/>
</dbReference>
<evidence type="ECO:0000259" key="8">
    <source>
        <dbReference type="PROSITE" id="PS51352"/>
    </source>
</evidence>
<dbReference type="Proteomes" id="UP001519342">
    <property type="component" value="Unassembled WGS sequence"/>
</dbReference>
<evidence type="ECO:0000256" key="6">
    <source>
        <dbReference type="NCBIfam" id="TIGR01068"/>
    </source>
</evidence>
<dbReference type="NCBIfam" id="TIGR01068">
    <property type="entry name" value="thioredoxin"/>
    <property type="match status" value="1"/>
</dbReference>
<keyword evidence="10" id="KW-1185">Reference proteome</keyword>
<sequence length="107" mass="12091">MNILYPKNTKEFDDIIKKDKLVLVDFWATWCSPCRMLAPVIEKIAEQYEGKITVLKVDVDDQQELAIRYGIQSIPTVTLFKDGNVAAKEIGVKPLNSFTSMIEANIA</sequence>
<feature type="domain" description="Thioredoxin" evidence="8">
    <location>
        <begin position="1"/>
        <end position="107"/>
    </location>
</feature>
<evidence type="ECO:0000256" key="2">
    <source>
        <dbReference type="ARBA" id="ARBA00022448"/>
    </source>
</evidence>
<dbReference type="RefSeq" id="WP_209512056.1">
    <property type="nucleotide sequence ID" value="NZ_JAGGKS010000006.1"/>
</dbReference>
<dbReference type="PRINTS" id="PR00421">
    <property type="entry name" value="THIOREDOXIN"/>
</dbReference>
<dbReference type="EMBL" id="JAGGKS010000006">
    <property type="protein sequence ID" value="MBP1926320.1"/>
    <property type="molecule type" value="Genomic_DNA"/>
</dbReference>
<evidence type="ECO:0000313" key="10">
    <source>
        <dbReference type="Proteomes" id="UP001519342"/>
    </source>
</evidence>
<dbReference type="InterPro" id="IPR013766">
    <property type="entry name" value="Thioredoxin_domain"/>
</dbReference>
<proteinExistence type="inferred from homology"/>
<dbReference type="CDD" id="cd02947">
    <property type="entry name" value="TRX_family"/>
    <property type="match status" value="1"/>
</dbReference>
<keyword evidence="5" id="KW-0676">Redox-active center</keyword>